<dbReference type="PANTHER" id="PTHR34148:SF1">
    <property type="entry name" value="ADENOSYLCOBINAMIDE-GDP RIBAZOLETRANSFERASE"/>
    <property type="match status" value="1"/>
</dbReference>
<evidence type="ECO:0000256" key="14">
    <source>
        <dbReference type="ARBA" id="ARBA00025228"/>
    </source>
</evidence>
<dbReference type="HAMAP" id="MF_00719">
    <property type="entry name" value="CobS"/>
    <property type="match status" value="1"/>
</dbReference>
<evidence type="ECO:0000256" key="17">
    <source>
        <dbReference type="ARBA" id="ARBA00048623"/>
    </source>
</evidence>
<reference evidence="20 21" key="1">
    <citation type="submission" date="2019-09" db="EMBL/GenBank/DDBJ databases">
        <title>Genome sequencing of strain KACC 21233.</title>
        <authorList>
            <person name="Heo J."/>
            <person name="Kim S.-J."/>
            <person name="Kim J.-S."/>
            <person name="Hong S.-B."/>
            <person name="Kwon S.-W."/>
        </authorList>
    </citation>
    <scope>NUCLEOTIDE SEQUENCE [LARGE SCALE GENOMIC DNA]</scope>
    <source>
        <strain evidence="20 21">KACC 21233</strain>
    </source>
</reference>
<evidence type="ECO:0000256" key="1">
    <source>
        <dbReference type="ARBA" id="ARBA00001946"/>
    </source>
</evidence>
<keyword evidence="12 19" id="KW-1133">Transmembrane helix</keyword>
<evidence type="ECO:0000256" key="10">
    <source>
        <dbReference type="ARBA" id="ARBA00022692"/>
    </source>
</evidence>
<evidence type="ECO:0000256" key="18">
    <source>
        <dbReference type="ARBA" id="ARBA00049504"/>
    </source>
</evidence>
<dbReference type="AlphaFoldDB" id="A0A5C1YPK9"/>
<evidence type="ECO:0000313" key="21">
    <source>
        <dbReference type="Proteomes" id="UP000324536"/>
    </source>
</evidence>
<feature type="transmembrane region" description="Helical" evidence="19">
    <location>
        <begin position="147"/>
        <end position="169"/>
    </location>
</feature>
<dbReference type="EMBL" id="CP043506">
    <property type="protein sequence ID" value="QEO17465.1"/>
    <property type="molecule type" value="Genomic_DNA"/>
</dbReference>
<protein>
    <recommendedName>
        <fullName evidence="6 19">Adenosylcobinamide-GDP ribazoletransferase</fullName>
        <ecNumber evidence="5 19">2.7.8.26</ecNumber>
    </recommendedName>
    <alternativeName>
        <fullName evidence="16 19">Cobalamin synthase</fullName>
    </alternativeName>
    <alternativeName>
        <fullName evidence="15 19">Cobalamin-5'-phosphate synthase</fullName>
    </alternativeName>
</protein>
<evidence type="ECO:0000256" key="4">
    <source>
        <dbReference type="ARBA" id="ARBA00010561"/>
    </source>
</evidence>
<proteinExistence type="inferred from homology"/>
<dbReference type="PANTHER" id="PTHR34148">
    <property type="entry name" value="ADENOSYLCOBINAMIDE-GDP RIBAZOLETRANSFERASE"/>
    <property type="match status" value="1"/>
</dbReference>
<comment type="similarity">
    <text evidence="4 19">Belongs to the CobS family.</text>
</comment>
<comment type="cofactor">
    <cofactor evidence="1 19">
        <name>Mg(2+)</name>
        <dbReference type="ChEBI" id="CHEBI:18420"/>
    </cofactor>
</comment>
<evidence type="ECO:0000256" key="3">
    <source>
        <dbReference type="ARBA" id="ARBA00004663"/>
    </source>
</evidence>
<feature type="transmembrane region" description="Helical" evidence="19">
    <location>
        <begin position="50"/>
        <end position="69"/>
    </location>
</feature>
<evidence type="ECO:0000256" key="9">
    <source>
        <dbReference type="ARBA" id="ARBA00022679"/>
    </source>
</evidence>
<feature type="transmembrane region" description="Helical" evidence="19">
    <location>
        <begin position="212"/>
        <end position="229"/>
    </location>
</feature>
<evidence type="ECO:0000256" key="19">
    <source>
        <dbReference type="HAMAP-Rule" id="MF_00719"/>
    </source>
</evidence>
<comment type="catalytic activity">
    <reaction evidence="17 19">
        <text>alpha-ribazole + adenosylcob(III)inamide-GDP = adenosylcob(III)alamin + GMP + H(+)</text>
        <dbReference type="Rhea" id="RHEA:16049"/>
        <dbReference type="ChEBI" id="CHEBI:10329"/>
        <dbReference type="ChEBI" id="CHEBI:15378"/>
        <dbReference type="ChEBI" id="CHEBI:18408"/>
        <dbReference type="ChEBI" id="CHEBI:58115"/>
        <dbReference type="ChEBI" id="CHEBI:60487"/>
        <dbReference type="EC" id="2.7.8.26"/>
    </reaction>
</comment>
<feature type="transmembrane region" description="Helical" evidence="19">
    <location>
        <begin position="189"/>
        <end position="206"/>
    </location>
</feature>
<evidence type="ECO:0000256" key="16">
    <source>
        <dbReference type="ARBA" id="ARBA00032853"/>
    </source>
</evidence>
<keyword evidence="9 19" id="KW-0808">Transferase</keyword>
<feature type="transmembrane region" description="Helical" evidence="19">
    <location>
        <begin position="120"/>
        <end position="141"/>
    </location>
</feature>
<keyword evidence="7 19" id="KW-1003">Cell membrane</keyword>
<dbReference type="EC" id="2.7.8.26" evidence="5 19"/>
<comment type="subcellular location">
    <subcellularLocation>
        <location evidence="2 19">Cell membrane</location>
        <topology evidence="2 19">Multi-pass membrane protein</topology>
    </subcellularLocation>
</comment>
<dbReference type="Proteomes" id="UP000324536">
    <property type="component" value="Chromosome"/>
</dbReference>
<evidence type="ECO:0000256" key="15">
    <source>
        <dbReference type="ARBA" id="ARBA00032605"/>
    </source>
</evidence>
<evidence type="ECO:0000256" key="7">
    <source>
        <dbReference type="ARBA" id="ARBA00022475"/>
    </source>
</evidence>
<dbReference type="NCBIfam" id="TIGR00317">
    <property type="entry name" value="cobS"/>
    <property type="match status" value="1"/>
</dbReference>
<keyword evidence="10 19" id="KW-0812">Transmembrane</keyword>
<evidence type="ECO:0000256" key="2">
    <source>
        <dbReference type="ARBA" id="ARBA00004651"/>
    </source>
</evidence>
<dbReference type="GO" id="GO:0005886">
    <property type="term" value="C:plasma membrane"/>
    <property type="evidence" value="ECO:0007669"/>
    <property type="project" value="UniProtKB-SubCell"/>
</dbReference>
<gene>
    <name evidence="19 20" type="primary">cobS</name>
    <name evidence="20" type="ORF">FLP30_06820</name>
</gene>
<name>A0A5C1YPK9_9PROT</name>
<organism evidence="20 21">
    <name type="scientific">Acetobacter vaccinii</name>
    <dbReference type="NCBI Taxonomy" id="2592655"/>
    <lineage>
        <taxon>Bacteria</taxon>
        <taxon>Pseudomonadati</taxon>
        <taxon>Pseudomonadota</taxon>
        <taxon>Alphaproteobacteria</taxon>
        <taxon>Acetobacterales</taxon>
        <taxon>Acetobacteraceae</taxon>
        <taxon>Acetobacter</taxon>
    </lineage>
</organism>
<comment type="catalytic activity">
    <reaction evidence="18 19">
        <text>alpha-ribazole 5'-phosphate + adenosylcob(III)inamide-GDP = adenosylcob(III)alamin 5'-phosphate + GMP + H(+)</text>
        <dbReference type="Rhea" id="RHEA:23560"/>
        <dbReference type="ChEBI" id="CHEBI:15378"/>
        <dbReference type="ChEBI" id="CHEBI:57918"/>
        <dbReference type="ChEBI" id="CHEBI:58115"/>
        <dbReference type="ChEBI" id="CHEBI:60487"/>
        <dbReference type="ChEBI" id="CHEBI:60493"/>
        <dbReference type="EC" id="2.7.8.26"/>
    </reaction>
</comment>
<dbReference type="GO" id="GO:0009236">
    <property type="term" value="P:cobalamin biosynthetic process"/>
    <property type="evidence" value="ECO:0007669"/>
    <property type="project" value="UniProtKB-UniRule"/>
</dbReference>
<accession>A0A5C1YPK9</accession>
<feature type="transmembrane region" description="Helical" evidence="19">
    <location>
        <begin position="12"/>
        <end position="30"/>
    </location>
</feature>
<keyword evidence="21" id="KW-1185">Reference proteome</keyword>
<evidence type="ECO:0000256" key="13">
    <source>
        <dbReference type="ARBA" id="ARBA00023136"/>
    </source>
</evidence>
<dbReference type="Pfam" id="PF02654">
    <property type="entry name" value="CobS"/>
    <property type="match status" value="1"/>
</dbReference>
<sequence>MTTHTPLARFRLDLACGLSLLTRLPVLWLAPKSCHGQAWPMAHSVWCWPLIGAGIGAVTGTTLALLMLAHVPPLAAACLALTVQTLLTGGLHEDGLADMADGCGASTPQRRLEIMRDSRVGSYGVMALCLSYGIRAGALLAFSPVMAPLACALAGGLARAAMLAIPAWLPPARADGLAHALSPLPRRALLGAGLATLALCLGLGLALGAQPAVLMAPALAALVATYVVGRQARRLLGGYTGDVLGCCAVMADCLALTTLAALTG</sequence>
<dbReference type="UniPathway" id="UPA00148">
    <property type="reaction ID" value="UER00238"/>
</dbReference>
<evidence type="ECO:0000313" key="20">
    <source>
        <dbReference type="EMBL" id="QEO17465.1"/>
    </source>
</evidence>
<dbReference type="RefSeq" id="WP_149279143.1">
    <property type="nucleotide sequence ID" value="NZ_CP043506.1"/>
</dbReference>
<comment type="function">
    <text evidence="14 19">Joins adenosylcobinamide-GDP and alpha-ribazole to generate adenosylcobalamin (Ado-cobalamin). Also synthesizes adenosylcobalamin 5'-phosphate from adenosylcobinamide-GDP and alpha-ribazole 5'-phosphate.</text>
</comment>
<dbReference type="GO" id="GO:0051073">
    <property type="term" value="F:adenosylcobinamide-GDP ribazoletransferase activity"/>
    <property type="evidence" value="ECO:0007669"/>
    <property type="project" value="UniProtKB-UniRule"/>
</dbReference>
<keyword evidence="11 19" id="KW-0460">Magnesium</keyword>
<dbReference type="KEGG" id="acek:FLP30_06820"/>
<dbReference type="OrthoDB" id="9794626at2"/>
<dbReference type="GO" id="GO:0008818">
    <property type="term" value="F:cobalamin 5'-phosphate synthase activity"/>
    <property type="evidence" value="ECO:0007669"/>
    <property type="project" value="UniProtKB-UniRule"/>
</dbReference>
<keyword evidence="13 19" id="KW-0472">Membrane</keyword>
<keyword evidence="8 19" id="KW-0169">Cobalamin biosynthesis</keyword>
<feature type="transmembrane region" description="Helical" evidence="19">
    <location>
        <begin position="241"/>
        <end position="262"/>
    </location>
</feature>
<evidence type="ECO:0000256" key="5">
    <source>
        <dbReference type="ARBA" id="ARBA00013200"/>
    </source>
</evidence>
<dbReference type="InterPro" id="IPR003805">
    <property type="entry name" value="CobS"/>
</dbReference>
<evidence type="ECO:0000256" key="11">
    <source>
        <dbReference type="ARBA" id="ARBA00022842"/>
    </source>
</evidence>
<evidence type="ECO:0000256" key="6">
    <source>
        <dbReference type="ARBA" id="ARBA00015850"/>
    </source>
</evidence>
<evidence type="ECO:0000256" key="12">
    <source>
        <dbReference type="ARBA" id="ARBA00022989"/>
    </source>
</evidence>
<comment type="pathway">
    <text evidence="3 19">Cofactor biosynthesis; adenosylcobalamin biosynthesis; adenosylcobalamin from cob(II)yrinate a,c-diamide: step 7/7.</text>
</comment>
<evidence type="ECO:0000256" key="8">
    <source>
        <dbReference type="ARBA" id="ARBA00022573"/>
    </source>
</evidence>